<dbReference type="SUPFAM" id="SSF56059">
    <property type="entry name" value="Glutathione synthetase ATP-binding domain-like"/>
    <property type="match status" value="1"/>
</dbReference>
<comment type="caution">
    <text evidence="6">The sequence shown here is derived from an EMBL/GenBank/DDBJ whole genome shotgun (WGS) entry which is preliminary data.</text>
</comment>
<dbReference type="PROSITE" id="PS50975">
    <property type="entry name" value="ATP_GRASP"/>
    <property type="match status" value="1"/>
</dbReference>
<dbReference type="InterPro" id="IPR011761">
    <property type="entry name" value="ATP-grasp"/>
</dbReference>
<keyword evidence="3 4" id="KW-0067">ATP-binding</keyword>
<dbReference type="RefSeq" id="WP_190111292.1">
    <property type="nucleotide sequence ID" value="NZ_BMVB01000014.1"/>
</dbReference>
<feature type="domain" description="ATP-grasp" evidence="5">
    <location>
        <begin position="98"/>
        <end position="287"/>
    </location>
</feature>
<evidence type="ECO:0000256" key="1">
    <source>
        <dbReference type="ARBA" id="ARBA00022598"/>
    </source>
</evidence>
<proteinExistence type="predicted"/>
<evidence type="ECO:0000313" key="6">
    <source>
        <dbReference type="EMBL" id="GHC59808.1"/>
    </source>
</evidence>
<keyword evidence="2 4" id="KW-0547">Nucleotide-binding</keyword>
<dbReference type="Pfam" id="PF18603">
    <property type="entry name" value="LAL_C2"/>
    <property type="match status" value="1"/>
</dbReference>
<dbReference type="InterPro" id="IPR052032">
    <property type="entry name" value="ATP-dep_AA_Ligase"/>
</dbReference>
<evidence type="ECO:0000256" key="4">
    <source>
        <dbReference type="PROSITE-ProRule" id="PRU00409"/>
    </source>
</evidence>
<dbReference type="AlphaFoldDB" id="A0A918TRD3"/>
<evidence type="ECO:0000313" key="7">
    <source>
        <dbReference type="Proteomes" id="UP000646244"/>
    </source>
</evidence>
<protein>
    <submittedName>
        <fullName evidence="6">Argininosuccinate lyase</fullName>
    </submittedName>
</protein>
<reference evidence="6" key="1">
    <citation type="journal article" date="2014" name="Int. J. Syst. Evol. Microbiol.">
        <title>Complete genome sequence of Corynebacterium casei LMG S-19264T (=DSM 44701T), isolated from a smear-ripened cheese.</title>
        <authorList>
            <consortium name="US DOE Joint Genome Institute (JGI-PGF)"/>
            <person name="Walter F."/>
            <person name="Albersmeier A."/>
            <person name="Kalinowski J."/>
            <person name="Ruckert C."/>
        </authorList>
    </citation>
    <scope>NUCLEOTIDE SEQUENCE</scope>
    <source>
        <strain evidence="6">JCM 4633</strain>
    </source>
</reference>
<reference evidence="6" key="2">
    <citation type="submission" date="2020-09" db="EMBL/GenBank/DDBJ databases">
        <authorList>
            <person name="Sun Q."/>
            <person name="Ohkuma M."/>
        </authorList>
    </citation>
    <scope>NUCLEOTIDE SEQUENCE</scope>
    <source>
        <strain evidence="6">JCM 4633</strain>
    </source>
</reference>
<keyword evidence="1" id="KW-0436">Ligase</keyword>
<dbReference type="GO" id="GO:0016829">
    <property type="term" value="F:lyase activity"/>
    <property type="evidence" value="ECO:0007669"/>
    <property type="project" value="UniProtKB-KW"/>
</dbReference>
<keyword evidence="6" id="KW-0456">Lyase</keyword>
<accession>A0A918TRD3</accession>
<dbReference type="Pfam" id="PF13535">
    <property type="entry name" value="ATP-grasp_4"/>
    <property type="match status" value="1"/>
</dbReference>
<dbReference type="PANTHER" id="PTHR43585">
    <property type="entry name" value="FUMIPYRROLE BIOSYNTHESIS PROTEIN C"/>
    <property type="match status" value="1"/>
</dbReference>
<name>A0A918TRD3_STRCJ</name>
<sequence>MQRLYAQARDRGVELIGAEKPANLTDADTSLFSSVVACDVEDPAAAVRALRTLDATLVGGLAFRDLCVEPLAAVGEALGFPCVSTLTARTTRNKDLCREQLRQAALPQPASRLVNGREEALEFLEKTAPGPWIVKPRDGMGSANVDLVRSQDELDAALAGRPAGVPFLVEEFVSGPEYSADGVAVGGRPVIVALAQKSLGPRFVETGHRIPADLSAVQSEDVHEQVERALLAVGLTHGLFHVEFWLTEDGVVLGEIHARPGGAFIPTMAEYARPGLEFYGMYVDDALGVDPCRMPALSRSAGMRHVIVEPPGRLVSVSGWEDAVSAHEVIAARLSVKPGDEITPVCWSADRHGFVVVEGTSGAGVDARLGQIQNRIVFEVTSADQPTDSSDA</sequence>
<organism evidence="6 7">
    <name type="scientific">Streptomyces cinnamoneus</name>
    <name type="common">Streptoverticillium cinnamoneum</name>
    <dbReference type="NCBI Taxonomy" id="53446"/>
    <lineage>
        <taxon>Bacteria</taxon>
        <taxon>Bacillati</taxon>
        <taxon>Actinomycetota</taxon>
        <taxon>Actinomycetes</taxon>
        <taxon>Kitasatosporales</taxon>
        <taxon>Streptomycetaceae</taxon>
        <taxon>Streptomyces</taxon>
        <taxon>Streptomyces cinnamoneus group</taxon>
    </lineage>
</organism>
<evidence type="ECO:0000256" key="3">
    <source>
        <dbReference type="ARBA" id="ARBA00022840"/>
    </source>
</evidence>
<dbReference type="PANTHER" id="PTHR43585:SF2">
    <property type="entry name" value="ATP-GRASP ENZYME FSQD"/>
    <property type="match status" value="1"/>
</dbReference>
<evidence type="ECO:0000259" key="5">
    <source>
        <dbReference type="PROSITE" id="PS50975"/>
    </source>
</evidence>
<dbReference type="Proteomes" id="UP000646244">
    <property type="component" value="Unassembled WGS sequence"/>
</dbReference>
<dbReference type="Gene3D" id="3.30.470.20">
    <property type="entry name" value="ATP-grasp fold, B domain"/>
    <property type="match status" value="1"/>
</dbReference>
<evidence type="ECO:0000256" key="2">
    <source>
        <dbReference type="ARBA" id="ARBA00022741"/>
    </source>
</evidence>
<dbReference type="GO" id="GO:0046872">
    <property type="term" value="F:metal ion binding"/>
    <property type="evidence" value="ECO:0007669"/>
    <property type="project" value="InterPro"/>
</dbReference>
<dbReference type="InterPro" id="IPR040570">
    <property type="entry name" value="LAL_C2"/>
</dbReference>
<gene>
    <name evidence="6" type="ORF">GCM10010507_40890</name>
</gene>
<dbReference type="GO" id="GO:0005524">
    <property type="term" value="F:ATP binding"/>
    <property type="evidence" value="ECO:0007669"/>
    <property type="project" value="UniProtKB-UniRule"/>
</dbReference>
<dbReference type="GO" id="GO:0016874">
    <property type="term" value="F:ligase activity"/>
    <property type="evidence" value="ECO:0007669"/>
    <property type="project" value="UniProtKB-KW"/>
</dbReference>
<dbReference type="EMBL" id="BMVB01000014">
    <property type="protein sequence ID" value="GHC59808.1"/>
    <property type="molecule type" value="Genomic_DNA"/>
</dbReference>